<gene>
    <name evidence="1" type="ORF">D9543_10340</name>
</gene>
<evidence type="ECO:0008006" key="3">
    <source>
        <dbReference type="Google" id="ProtNLM"/>
    </source>
</evidence>
<dbReference type="EMBL" id="REGC01000018">
    <property type="protein sequence ID" value="RMB56841.1"/>
    <property type="molecule type" value="Genomic_DNA"/>
</dbReference>
<evidence type="ECO:0000313" key="1">
    <source>
        <dbReference type="EMBL" id="RMB56841.1"/>
    </source>
</evidence>
<accession>A0A3M0FVY4</accession>
<dbReference type="RefSeq" id="WP_121928202.1">
    <property type="nucleotide sequence ID" value="NZ_JAACBT010000035.1"/>
</dbReference>
<organism evidence="1 2">
    <name type="scientific">Corynebacterium macginleyi</name>
    <dbReference type="NCBI Taxonomy" id="38290"/>
    <lineage>
        <taxon>Bacteria</taxon>
        <taxon>Bacillati</taxon>
        <taxon>Actinomycetota</taxon>
        <taxon>Actinomycetes</taxon>
        <taxon>Mycobacteriales</taxon>
        <taxon>Corynebacteriaceae</taxon>
        <taxon>Corynebacterium</taxon>
    </lineage>
</organism>
<proteinExistence type="predicted"/>
<protein>
    <recommendedName>
        <fullName evidence="3">DNA-binding protein</fullName>
    </recommendedName>
</protein>
<name>A0A3M0FVY4_9CORY</name>
<comment type="caution">
    <text evidence="1">The sequence shown here is derived from an EMBL/GenBank/DDBJ whole genome shotgun (WGS) entry which is preliminary data.</text>
</comment>
<dbReference type="Proteomes" id="UP000270649">
    <property type="component" value="Unassembled WGS sequence"/>
</dbReference>
<dbReference type="AlphaFoldDB" id="A0A3M0FVY4"/>
<reference evidence="1 2" key="1">
    <citation type="submission" date="2018-10" db="EMBL/GenBank/DDBJ databases">
        <title>Corynebacterium macginleyi genome sequencing and assembly of the type strain and two clinical samples.</title>
        <authorList>
            <person name="Bernier A.-M."/>
            <person name="Bernard K."/>
        </authorList>
    </citation>
    <scope>NUCLEOTIDE SEQUENCE [LARGE SCALE GENOMIC DNA]</scope>
    <source>
        <strain evidence="1 2">NML 120205</strain>
    </source>
</reference>
<sequence length="75" mass="8509">MQPKIIDVDTGDELWTGSDCAAHIGVSYATWRNYSANHRTPEHVATILGRTRLWLAKEVRDWHAARPGSPAQLRR</sequence>
<evidence type="ECO:0000313" key="2">
    <source>
        <dbReference type="Proteomes" id="UP000270649"/>
    </source>
</evidence>